<keyword evidence="4" id="KW-1185">Reference proteome</keyword>
<dbReference type="EMBL" id="VCKX01000068">
    <property type="protein sequence ID" value="TMR32545.1"/>
    <property type="molecule type" value="Genomic_DNA"/>
</dbReference>
<evidence type="ECO:0000259" key="2">
    <source>
        <dbReference type="Pfam" id="PF14219"/>
    </source>
</evidence>
<protein>
    <submittedName>
        <fullName evidence="3">DUF4328 domain-containing protein</fullName>
    </submittedName>
</protein>
<dbReference type="Proteomes" id="UP000306628">
    <property type="component" value="Unassembled WGS sequence"/>
</dbReference>
<feature type="transmembrane region" description="Helical" evidence="1">
    <location>
        <begin position="186"/>
        <end position="208"/>
    </location>
</feature>
<dbReference type="Pfam" id="PF14219">
    <property type="entry name" value="DUF4328"/>
    <property type="match status" value="1"/>
</dbReference>
<feature type="transmembrane region" description="Helical" evidence="1">
    <location>
        <begin position="101"/>
        <end position="126"/>
    </location>
</feature>
<sequence length="265" mass="28768">MPDRITDPFPLLGSTYWWACPSTRQKGRALMYPPPSGYPAPPPPPLQPVRGVALFAVAALICDSAVGVVAAVIDLWYAGMVDRMIVDPYSVPDSEITTGDLVYGLSGIVETVVYVVAVVAFLVWLYRVRANAEILSPGGHRRGRPWLIIGWVVPIINFWFPKQIVDDIWYASTRAGQESAPSRGLINVWWAAWLIASLVSNLAGRLLFGAEELDSLAAAARFDVVSITLMLVAALLAIGVIRKISDAQEQHLPAPAAFAPGYPAY</sequence>
<name>A0A5S4GHV9_9ACTN</name>
<keyword evidence="1" id="KW-0472">Membrane</keyword>
<comment type="caution">
    <text evidence="3">The sequence shown here is derived from an EMBL/GenBank/DDBJ whole genome shotgun (WGS) entry which is preliminary data.</text>
</comment>
<keyword evidence="1" id="KW-0812">Transmembrane</keyword>
<accession>A0A5S4GHV9</accession>
<keyword evidence="1" id="KW-1133">Transmembrane helix</keyword>
<organism evidence="3 4">
    <name type="scientific">Nonomuraea zeae</name>
    <dbReference type="NCBI Taxonomy" id="1642303"/>
    <lineage>
        <taxon>Bacteria</taxon>
        <taxon>Bacillati</taxon>
        <taxon>Actinomycetota</taxon>
        <taxon>Actinomycetes</taxon>
        <taxon>Streptosporangiales</taxon>
        <taxon>Streptosporangiaceae</taxon>
        <taxon>Nonomuraea</taxon>
    </lineage>
</organism>
<evidence type="ECO:0000313" key="3">
    <source>
        <dbReference type="EMBL" id="TMR32545.1"/>
    </source>
</evidence>
<gene>
    <name evidence="3" type="ORF">ETD85_22565</name>
</gene>
<proteinExistence type="predicted"/>
<feature type="transmembrane region" description="Helical" evidence="1">
    <location>
        <begin position="146"/>
        <end position="165"/>
    </location>
</feature>
<evidence type="ECO:0000256" key="1">
    <source>
        <dbReference type="SAM" id="Phobius"/>
    </source>
</evidence>
<feature type="domain" description="DUF4328" evidence="2">
    <location>
        <begin position="91"/>
        <end position="245"/>
    </location>
</feature>
<dbReference type="InterPro" id="IPR025565">
    <property type="entry name" value="DUF4328"/>
</dbReference>
<feature type="transmembrane region" description="Helical" evidence="1">
    <location>
        <begin position="220"/>
        <end position="241"/>
    </location>
</feature>
<dbReference type="AlphaFoldDB" id="A0A5S4GHV9"/>
<evidence type="ECO:0000313" key="4">
    <source>
        <dbReference type="Proteomes" id="UP000306628"/>
    </source>
</evidence>
<reference evidence="3 4" key="1">
    <citation type="submission" date="2019-05" db="EMBL/GenBank/DDBJ databases">
        <title>Draft genome sequence of Nonomuraea zeae DSM 100528.</title>
        <authorList>
            <person name="Saricaoglu S."/>
            <person name="Isik K."/>
        </authorList>
    </citation>
    <scope>NUCLEOTIDE SEQUENCE [LARGE SCALE GENOMIC DNA]</scope>
    <source>
        <strain evidence="3 4">DSM 100528</strain>
    </source>
</reference>
<feature type="transmembrane region" description="Helical" evidence="1">
    <location>
        <begin position="52"/>
        <end position="80"/>
    </location>
</feature>
<dbReference type="OrthoDB" id="4174975at2"/>